<comment type="subcellular location">
    <subcellularLocation>
        <location evidence="1">Membrane</location>
        <topology evidence="1">Multi-pass membrane protein</topology>
    </subcellularLocation>
</comment>
<dbReference type="SUPFAM" id="SSF103473">
    <property type="entry name" value="MFS general substrate transporter"/>
    <property type="match status" value="1"/>
</dbReference>
<evidence type="ECO:0000256" key="6">
    <source>
        <dbReference type="SAM" id="Phobius"/>
    </source>
</evidence>
<dbReference type="OrthoDB" id="6089360at2759"/>
<feature type="transmembrane region" description="Helical" evidence="6">
    <location>
        <begin position="401"/>
        <end position="424"/>
    </location>
</feature>
<keyword evidence="2 6" id="KW-0812">Transmembrane</keyword>
<feature type="transmembrane region" description="Helical" evidence="6">
    <location>
        <begin position="37"/>
        <end position="56"/>
    </location>
</feature>
<dbReference type="GO" id="GO:0016020">
    <property type="term" value="C:membrane"/>
    <property type="evidence" value="ECO:0007669"/>
    <property type="project" value="UniProtKB-SubCell"/>
</dbReference>
<evidence type="ECO:0000313" key="9">
    <source>
        <dbReference type="Proteomes" id="UP000242188"/>
    </source>
</evidence>
<dbReference type="Pfam" id="PF07690">
    <property type="entry name" value="MFS_1"/>
    <property type="match status" value="1"/>
</dbReference>
<feature type="domain" description="Major facilitator superfamily (MFS) profile" evidence="7">
    <location>
        <begin position="38"/>
        <end position="468"/>
    </location>
</feature>
<feature type="transmembrane region" description="Helical" evidence="6">
    <location>
        <begin position="274"/>
        <end position="291"/>
    </location>
</feature>
<protein>
    <submittedName>
        <fullName evidence="8">Transporter MCH1</fullName>
    </submittedName>
</protein>
<dbReference type="InterPro" id="IPR011701">
    <property type="entry name" value="MFS"/>
</dbReference>
<feature type="transmembrane region" description="Helical" evidence="6">
    <location>
        <begin position="169"/>
        <end position="188"/>
    </location>
</feature>
<evidence type="ECO:0000256" key="5">
    <source>
        <dbReference type="SAM" id="MobiDB-lite"/>
    </source>
</evidence>
<dbReference type="PROSITE" id="PS50850">
    <property type="entry name" value="MFS"/>
    <property type="match status" value="1"/>
</dbReference>
<dbReference type="AlphaFoldDB" id="A0A210PX99"/>
<dbReference type="Gene3D" id="1.20.1250.20">
    <property type="entry name" value="MFS general substrate transporter like domains"/>
    <property type="match status" value="2"/>
</dbReference>
<evidence type="ECO:0000256" key="2">
    <source>
        <dbReference type="ARBA" id="ARBA00022692"/>
    </source>
</evidence>
<proteinExistence type="predicted"/>
<dbReference type="InterPro" id="IPR020846">
    <property type="entry name" value="MFS_dom"/>
</dbReference>
<evidence type="ECO:0000256" key="3">
    <source>
        <dbReference type="ARBA" id="ARBA00022989"/>
    </source>
</evidence>
<feature type="transmembrane region" description="Helical" evidence="6">
    <location>
        <begin position="367"/>
        <end position="389"/>
    </location>
</feature>
<evidence type="ECO:0000313" key="8">
    <source>
        <dbReference type="EMBL" id="OWF41105.1"/>
    </source>
</evidence>
<keyword evidence="4 6" id="KW-0472">Membrane</keyword>
<dbReference type="PANTHER" id="PTHR21576:SF158">
    <property type="entry name" value="RIBOSOMAL RNA-PROCESSING PROTEIN 12-LIKE CONSERVED DOMAIN-CONTAINING PROTEIN"/>
    <property type="match status" value="1"/>
</dbReference>
<dbReference type="GO" id="GO:0022857">
    <property type="term" value="F:transmembrane transporter activity"/>
    <property type="evidence" value="ECO:0007669"/>
    <property type="project" value="InterPro"/>
</dbReference>
<dbReference type="Proteomes" id="UP000242188">
    <property type="component" value="Unassembled WGS sequence"/>
</dbReference>
<keyword evidence="9" id="KW-1185">Reference proteome</keyword>
<feature type="transmembrane region" description="Helical" evidence="6">
    <location>
        <begin position="444"/>
        <end position="464"/>
    </location>
</feature>
<evidence type="ECO:0000256" key="4">
    <source>
        <dbReference type="ARBA" id="ARBA00023136"/>
    </source>
</evidence>
<reference evidence="8 9" key="1">
    <citation type="journal article" date="2017" name="Nat. Ecol. Evol.">
        <title>Scallop genome provides insights into evolution of bilaterian karyotype and development.</title>
        <authorList>
            <person name="Wang S."/>
            <person name="Zhang J."/>
            <person name="Jiao W."/>
            <person name="Li J."/>
            <person name="Xun X."/>
            <person name="Sun Y."/>
            <person name="Guo X."/>
            <person name="Huan P."/>
            <person name="Dong B."/>
            <person name="Zhang L."/>
            <person name="Hu X."/>
            <person name="Sun X."/>
            <person name="Wang J."/>
            <person name="Zhao C."/>
            <person name="Wang Y."/>
            <person name="Wang D."/>
            <person name="Huang X."/>
            <person name="Wang R."/>
            <person name="Lv J."/>
            <person name="Li Y."/>
            <person name="Zhang Z."/>
            <person name="Liu B."/>
            <person name="Lu W."/>
            <person name="Hui Y."/>
            <person name="Liang J."/>
            <person name="Zhou Z."/>
            <person name="Hou R."/>
            <person name="Li X."/>
            <person name="Liu Y."/>
            <person name="Li H."/>
            <person name="Ning X."/>
            <person name="Lin Y."/>
            <person name="Zhao L."/>
            <person name="Xing Q."/>
            <person name="Dou J."/>
            <person name="Li Y."/>
            <person name="Mao J."/>
            <person name="Guo H."/>
            <person name="Dou H."/>
            <person name="Li T."/>
            <person name="Mu C."/>
            <person name="Jiang W."/>
            <person name="Fu Q."/>
            <person name="Fu X."/>
            <person name="Miao Y."/>
            <person name="Liu J."/>
            <person name="Yu Q."/>
            <person name="Li R."/>
            <person name="Liao H."/>
            <person name="Li X."/>
            <person name="Kong Y."/>
            <person name="Jiang Z."/>
            <person name="Chourrout D."/>
            <person name="Li R."/>
            <person name="Bao Z."/>
        </authorList>
    </citation>
    <scope>NUCLEOTIDE SEQUENCE [LARGE SCALE GENOMIC DNA]</scope>
    <source>
        <strain evidence="8 9">PY_sf001</strain>
    </source>
</reference>
<dbReference type="EMBL" id="NEDP02005424">
    <property type="protein sequence ID" value="OWF41105.1"/>
    <property type="molecule type" value="Genomic_DNA"/>
</dbReference>
<organism evidence="8 9">
    <name type="scientific">Mizuhopecten yessoensis</name>
    <name type="common">Japanese scallop</name>
    <name type="synonym">Patinopecten yessoensis</name>
    <dbReference type="NCBI Taxonomy" id="6573"/>
    <lineage>
        <taxon>Eukaryota</taxon>
        <taxon>Metazoa</taxon>
        <taxon>Spiralia</taxon>
        <taxon>Lophotrochozoa</taxon>
        <taxon>Mollusca</taxon>
        <taxon>Bivalvia</taxon>
        <taxon>Autobranchia</taxon>
        <taxon>Pteriomorphia</taxon>
        <taxon>Pectinida</taxon>
        <taxon>Pectinoidea</taxon>
        <taxon>Pectinidae</taxon>
        <taxon>Mizuhopecten</taxon>
    </lineage>
</organism>
<feature type="region of interest" description="Disordered" evidence="5">
    <location>
        <begin position="1"/>
        <end position="23"/>
    </location>
</feature>
<dbReference type="PANTHER" id="PTHR21576">
    <property type="entry name" value="UNCHARACTERIZED NODULIN-LIKE PROTEIN"/>
    <property type="match status" value="1"/>
</dbReference>
<evidence type="ECO:0000259" key="7">
    <source>
        <dbReference type="PROSITE" id="PS50850"/>
    </source>
</evidence>
<feature type="transmembrane region" description="Helical" evidence="6">
    <location>
        <begin position="105"/>
        <end position="125"/>
    </location>
</feature>
<name>A0A210PX99_MIZYE</name>
<gene>
    <name evidence="8" type="ORF">KP79_PYT21008</name>
</gene>
<feature type="transmembrane region" description="Helical" evidence="6">
    <location>
        <begin position="311"/>
        <end position="334"/>
    </location>
</feature>
<accession>A0A210PX99</accession>
<feature type="transmembrane region" description="Helical" evidence="6">
    <location>
        <begin position="208"/>
        <end position="227"/>
    </location>
</feature>
<dbReference type="InterPro" id="IPR036259">
    <property type="entry name" value="MFS_trans_sf"/>
</dbReference>
<sequence>MPEPNRKLGDINTTHYESDPLLPPTSSPGEVTFLKRLLPLVVGCLGMIAAGSVFAFGAYTNAVKKHFNYSQSEVEVISSMGNFGICIGLPAGYMCERFGARWTSLTALIMSATAMMLLYSTTFSLEFYSGCAPLQYLYFFLAGFGAIFLYMASLITSMENFPPKHRGKVVGTLDACFSGGPALFSLLYGACFVKGHVNDEQNQDLRGFYLLNAIAFAVVGLLGMLCLKRYPLDLEEHDLTITQDLAADRKSSHQQHQLQAPDITGCVLFRRSEFHFMLWPFMFCSGLQLMYQNNIGVYLKSFDIEQYTTLFTTINPIAAICCKFTVGVISDAIVHKVPRPAVLLFFYCLQTFVLTLCIFFSNNFVLLVITLLVIGFANGALWCLSPTIISEIYGLKYFGRNWGTAMIGSGLGGLGCQQVFGALYDYNIVAKGSEDCYGIKCFTLSFTVVAVMSLCSCLFCVGLLQSVMEQRGRNTELESR</sequence>
<keyword evidence="3 6" id="KW-1133">Transmembrane helix</keyword>
<evidence type="ECO:0000256" key="1">
    <source>
        <dbReference type="ARBA" id="ARBA00004141"/>
    </source>
</evidence>
<comment type="caution">
    <text evidence="8">The sequence shown here is derived from an EMBL/GenBank/DDBJ whole genome shotgun (WGS) entry which is preliminary data.</text>
</comment>
<feature type="transmembrane region" description="Helical" evidence="6">
    <location>
        <begin position="341"/>
        <end position="361"/>
    </location>
</feature>
<feature type="transmembrane region" description="Helical" evidence="6">
    <location>
        <begin position="137"/>
        <end position="157"/>
    </location>
</feature>